<evidence type="ECO:0000313" key="1">
    <source>
        <dbReference type="EMBL" id="RYB90712.1"/>
    </source>
</evidence>
<dbReference type="AlphaFoldDB" id="A0A4V1RK16"/>
<keyword evidence="2" id="KW-1185">Reference proteome</keyword>
<name>A0A4V1RK16_9ACTN</name>
<keyword evidence="1" id="KW-0378">Hydrolase</keyword>
<evidence type="ECO:0000313" key="2">
    <source>
        <dbReference type="Proteomes" id="UP000291838"/>
    </source>
</evidence>
<dbReference type="GO" id="GO:0016787">
    <property type="term" value="F:hydrolase activity"/>
    <property type="evidence" value="ECO:0007669"/>
    <property type="project" value="UniProtKB-KW"/>
</dbReference>
<protein>
    <submittedName>
        <fullName evidence="1">SGNH/GDSL hydrolase family protein</fullName>
    </submittedName>
</protein>
<dbReference type="RefSeq" id="WP_129475322.1">
    <property type="nucleotide sequence ID" value="NZ_SDWS01000004.1"/>
</dbReference>
<dbReference type="Proteomes" id="UP000291838">
    <property type="component" value="Unassembled WGS sequence"/>
</dbReference>
<proteinExistence type="predicted"/>
<dbReference type="Gene3D" id="3.40.50.1110">
    <property type="entry name" value="SGNH hydrolase"/>
    <property type="match status" value="1"/>
</dbReference>
<dbReference type="EMBL" id="SDWS01000004">
    <property type="protein sequence ID" value="RYB90712.1"/>
    <property type="molecule type" value="Genomic_DNA"/>
</dbReference>
<accession>A0A4V1RK16</accession>
<dbReference type="SUPFAM" id="SSF52266">
    <property type="entry name" value="SGNH hydrolase"/>
    <property type="match status" value="1"/>
</dbReference>
<dbReference type="OrthoDB" id="7064934at2"/>
<gene>
    <name evidence="1" type="ORF">EUA06_10505</name>
</gene>
<sequence length="269" mass="28760">MFVRLAAAAVVVGLAAAVTLLTFWDPTPRFEPAADEGATLVEASDLQAFSERRIFFGHMSVGKNILSGLREVGAAHGVGPVAEVEVEVAATEVPDLPAGGVLAHALIGENRHPVGKLENFEALVRGGLGDQVDLAALKFCYVDVSWYTDVEDLFETYRQTMDRLEADFPDVRFVHMTVPLTTGPRGIKDRVKVVLGRDDNAARERYNDLMRAAYGPDQLFDIASIEAQGPDGATGDQALFGGYTSDGAHLNAAGASRVAAELVDFVSRG</sequence>
<comment type="caution">
    <text evidence="1">The sequence shown here is derived from an EMBL/GenBank/DDBJ whole genome shotgun (WGS) entry which is preliminary data.</text>
</comment>
<organism evidence="1 2">
    <name type="scientific">Nocardioides glacieisoli</name>
    <dbReference type="NCBI Taxonomy" id="1168730"/>
    <lineage>
        <taxon>Bacteria</taxon>
        <taxon>Bacillati</taxon>
        <taxon>Actinomycetota</taxon>
        <taxon>Actinomycetes</taxon>
        <taxon>Propionibacteriales</taxon>
        <taxon>Nocardioidaceae</taxon>
        <taxon>Nocardioides</taxon>
    </lineage>
</organism>
<reference evidence="1 2" key="1">
    <citation type="submission" date="2019-01" db="EMBL/GenBank/DDBJ databases">
        <title>Novel species of Nocardioides.</title>
        <authorList>
            <person name="Liu Q."/>
            <person name="Xin Y.-H."/>
        </authorList>
    </citation>
    <scope>NUCLEOTIDE SEQUENCE [LARGE SCALE GENOMIC DNA]</scope>
    <source>
        <strain evidence="1 2">HLT3-15</strain>
    </source>
</reference>
<dbReference type="InterPro" id="IPR036514">
    <property type="entry name" value="SGNH_hydro_sf"/>
</dbReference>